<dbReference type="OMA" id="FRHWILE"/>
<sequence>MSGGFRHWILEEERISWTNAKAEIEQLFGRVDRTLQTVQTLITEVAKPRMPLKRRSARIEHLPAKIAKMSKEQSKPVNSVAEEALMSVDVEMESTP</sequence>
<dbReference type="AlphaFoldDB" id="B4GU70"/>
<dbReference type="Proteomes" id="UP000008744">
    <property type="component" value="Unassembled WGS sequence"/>
</dbReference>
<dbReference type="HOGENOM" id="CLU_2361953_0_0_1"/>
<keyword evidence="2" id="KW-1185">Reference proteome</keyword>
<evidence type="ECO:0000313" key="2">
    <source>
        <dbReference type="Proteomes" id="UP000008744"/>
    </source>
</evidence>
<evidence type="ECO:0000313" key="1">
    <source>
        <dbReference type="EMBL" id="EDW26153.1"/>
    </source>
</evidence>
<accession>B4GU70</accession>
<proteinExistence type="predicted"/>
<reference evidence="1 2" key="1">
    <citation type="journal article" date="2007" name="Nature">
        <title>Evolution of genes and genomes on the Drosophila phylogeny.</title>
        <authorList>
            <consortium name="Drosophila 12 Genomes Consortium"/>
            <person name="Clark A.G."/>
            <person name="Eisen M.B."/>
            <person name="Smith D.R."/>
            <person name="Bergman C.M."/>
            <person name="Oliver B."/>
            <person name="Markow T.A."/>
            <person name="Kaufman T.C."/>
            <person name="Kellis M."/>
            <person name="Gelbart W."/>
            <person name="Iyer V.N."/>
            <person name="Pollard D.A."/>
            <person name="Sackton T.B."/>
            <person name="Larracuente A.M."/>
            <person name="Singh N.D."/>
            <person name="Abad J.P."/>
            <person name="Abt D.N."/>
            <person name="Adryan B."/>
            <person name="Aguade M."/>
            <person name="Akashi H."/>
            <person name="Anderson W.W."/>
            <person name="Aquadro C.F."/>
            <person name="Ardell D.H."/>
            <person name="Arguello R."/>
            <person name="Artieri C.G."/>
            <person name="Barbash D.A."/>
            <person name="Barker D."/>
            <person name="Barsanti P."/>
            <person name="Batterham P."/>
            <person name="Batzoglou S."/>
            <person name="Begun D."/>
            <person name="Bhutkar A."/>
            <person name="Blanco E."/>
            <person name="Bosak S.A."/>
            <person name="Bradley R.K."/>
            <person name="Brand A.D."/>
            <person name="Brent M.R."/>
            <person name="Brooks A.N."/>
            <person name="Brown R.H."/>
            <person name="Butlin R.K."/>
            <person name="Caggese C."/>
            <person name="Calvi B.R."/>
            <person name="Bernardo de Carvalho A."/>
            <person name="Caspi A."/>
            <person name="Castrezana S."/>
            <person name="Celniker S.E."/>
            <person name="Chang J.L."/>
            <person name="Chapple C."/>
            <person name="Chatterji S."/>
            <person name="Chinwalla A."/>
            <person name="Civetta A."/>
            <person name="Clifton S.W."/>
            <person name="Comeron J.M."/>
            <person name="Costello J.C."/>
            <person name="Coyne J.A."/>
            <person name="Daub J."/>
            <person name="David R.G."/>
            <person name="Delcher A.L."/>
            <person name="Delehaunty K."/>
            <person name="Do C.B."/>
            <person name="Ebling H."/>
            <person name="Edwards K."/>
            <person name="Eickbush T."/>
            <person name="Evans J.D."/>
            <person name="Filipski A."/>
            <person name="Findeiss S."/>
            <person name="Freyhult E."/>
            <person name="Fulton L."/>
            <person name="Fulton R."/>
            <person name="Garcia A.C."/>
            <person name="Gardiner A."/>
            <person name="Garfield D.A."/>
            <person name="Garvin B.E."/>
            <person name="Gibson G."/>
            <person name="Gilbert D."/>
            <person name="Gnerre S."/>
            <person name="Godfrey J."/>
            <person name="Good R."/>
            <person name="Gotea V."/>
            <person name="Gravely B."/>
            <person name="Greenberg A.J."/>
            <person name="Griffiths-Jones S."/>
            <person name="Gross S."/>
            <person name="Guigo R."/>
            <person name="Gustafson E.A."/>
            <person name="Haerty W."/>
            <person name="Hahn M.W."/>
            <person name="Halligan D.L."/>
            <person name="Halpern A.L."/>
            <person name="Halter G.M."/>
            <person name="Han M.V."/>
            <person name="Heger A."/>
            <person name="Hillier L."/>
            <person name="Hinrichs A.S."/>
            <person name="Holmes I."/>
            <person name="Hoskins R.A."/>
            <person name="Hubisz M.J."/>
            <person name="Hultmark D."/>
            <person name="Huntley M.A."/>
            <person name="Jaffe D.B."/>
            <person name="Jagadeeshan S."/>
            <person name="Jeck W.R."/>
            <person name="Johnson J."/>
            <person name="Jones C.D."/>
            <person name="Jordan W.C."/>
            <person name="Karpen G.H."/>
            <person name="Kataoka E."/>
            <person name="Keightley P.D."/>
            <person name="Kheradpour P."/>
            <person name="Kirkness E.F."/>
            <person name="Koerich L.B."/>
            <person name="Kristiansen K."/>
            <person name="Kudrna D."/>
            <person name="Kulathinal R.J."/>
            <person name="Kumar S."/>
            <person name="Kwok R."/>
            <person name="Lander E."/>
            <person name="Langley C.H."/>
            <person name="Lapoint R."/>
            <person name="Lazzaro B.P."/>
            <person name="Lee S.J."/>
            <person name="Levesque L."/>
            <person name="Li R."/>
            <person name="Lin C.F."/>
            <person name="Lin M.F."/>
            <person name="Lindblad-Toh K."/>
            <person name="Llopart A."/>
            <person name="Long M."/>
            <person name="Low L."/>
            <person name="Lozovsky E."/>
            <person name="Lu J."/>
            <person name="Luo M."/>
            <person name="Machado C.A."/>
            <person name="Makalowski W."/>
            <person name="Marzo M."/>
            <person name="Matsuda M."/>
            <person name="Matzkin L."/>
            <person name="McAllister B."/>
            <person name="McBride C.S."/>
            <person name="McKernan B."/>
            <person name="McKernan K."/>
            <person name="Mendez-Lago M."/>
            <person name="Minx P."/>
            <person name="Mollenhauer M.U."/>
            <person name="Montooth K."/>
            <person name="Mount S.M."/>
            <person name="Mu X."/>
            <person name="Myers E."/>
            <person name="Negre B."/>
            <person name="Newfeld S."/>
            <person name="Nielsen R."/>
            <person name="Noor M.A."/>
            <person name="O'Grady P."/>
            <person name="Pachter L."/>
            <person name="Papaceit M."/>
            <person name="Parisi M.J."/>
            <person name="Parisi M."/>
            <person name="Parts L."/>
            <person name="Pedersen J.S."/>
            <person name="Pesole G."/>
            <person name="Phillippy A.M."/>
            <person name="Ponting C.P."/>
            <person name="Pop M."/>
            <person name="Porcelli D."/>
            <person name="Powell J.R."/>
            <person name="Prohaska S."/>
            <person name="Pruitt K."/>
            <person name="Puig M."/>
            <person name="Quesneville H."/>
            <person name="Ram K.R."/>
            <person name="Rand D."/>
            <person name="Rasmussen M.D."/>
            <person name="Reed L.K."/>
            <person name="Reenan R."/>
            <person name="Reily A."/>
            <person name="Remington K.A."/>
            <person name="Rieger T.T."/>
            <person name="Ritchie M.G."/>
            <person name="Robin C."/>
            <person name="Rogers Y.H."/>
            <person name="Rohde C."/>
            <person name="Rozas J."/>
            <person name="Rubenfield M.J."/>
            <person name="Ruiz A."/>
            <person name="Russo S."/>
            <person name="Salzberg S.L."/>
            <person name="Sanchez-Gracia A."/>
            <person name="Saranga D.J."/>
            <person name="Sato H."/>
            <person name="Schaeffer S.W."/>
            <person name="Schatz M.C."/>
            <person name="Schlenke T."/>
            <person name="Schwartz R."/>
            <person name="Segarra C."/>
            <person name="Singh R.S."/>
            <person name="Sirot L."/>
            <person name="Sirota M."/>
            <person name="Sisneros N.B."/>
            <person name="Smith C.D."/>
            <person name="Smith T.F."/>
            <person name="Spieth J."/>
            <person name="Stage D.E."/>
            <person name="Stark A."/>
            <person name="Stephan W."/>
            <person name="Strausberg R.L."/>
            <person name="Strempel S."/>
            <person name="Sturgill D."/>
            <person name="Sutton G."/>
            <person name="Sutton G.G."/>
            <person name="Tao W."/>
            <person name="Teichmann S."/>
            <person name="Tobari Y.N."/>
            <person name="Tomimura Y."/>
            <person name="Tsolas J.M."/>
            <person name="Valente V.L."/>
            <person name="Venter E."/>
            <person name="Venter J.C."/>
            <person name="Vicario S."/>
            <person name="Vieira F.G."/>
            <person name="Vilella A.J."/>
            <person name="Villasante A."/>
            <person name="Walenz B."/>
            <person name="Wang J."/>
            <person name="Wasserman M."/>
            <person name="Watts T."/>
            <person name="Wilson D."/>
            <person name="Wilson R.K."/>
            <person name="Wing R.A."/>
            <person name="Wolfner M.F."/>
            <person name="Wong A."/>
            <person name="Wong G.K."/>
            <person name="Wu C.I."/>
            <person name="Wu G."/>
            <person name="Yamamoto D."/>
            <person name="Yang H.P."/>
            <person name="Yang S.P."/>
            <person name="Yorke J.A."/>
            <person name="Yoshida K."/>
            <person name="Zdobnov E."/>
            <person name="Zhang P."/>
            <person name="Zhang Y."/>
            <person name="Zimin A.V."/>
            <person name="Baldwin J."/>
            <person name="Abdouelleil A."/>
            <person name="Abdulkadir J."/>
            <person name="Abebe A."/>
            <person name="Abera B."/>
            <person name="Abreu J."/>
            <person name="Acer S.C."/>
            <person name="Aftuck L."/>
            <person name="Alexander A."/>
            <person name="An P."/>
            <person name="Anderson E."/>
            <person name="Anderson S."/>
            <person name="Arachi H."/>
            <person name="Azer M."/>
            <person name="Bachantsang P."/>
            <person name="Barry A."/>
            <person name="Bayul T."/>
            <person name="Berlin A."/>
            <person name="Bessette D."/>
            <person name="Bloom T."/>
            <person name="Blye J."/>
            <person name="Boguslavskiy L."/>
            <person name="Bonnet C."/>
            <person name="Boukhgalter B."/>
            <person name="Bourzgui I."/>
            <person name="Brown A."/>
            <person name="Cahill P."/>
            <person name="Channer S."/>
            <person name="Cheshatsang Y."/>
            <person name="Chuda L."/>
            <person name="Citroen M."/>
            <person name="Collymore A."/>
            <person name="Cooke P."/>
            <person name="Costello M."/>
            <person name="D'Aco K."/>
            <person name="Daza R."/>
            <person name="De Haan G."/>
            <person name="DeGray S."/>
            <person name="DeMaso C."/>
            <person name="Dhargay N."/>
            <person name="Dooley K."/>
            <person name="Dooley E."/>
            <person name="Doricent M."/>
            <person name="Dorje P."/>
            <person name="Dorjee K."/>
            <person name="Dupes A."/>
            <person name="Elong R."/>
            <person name="Falk J."/>
            <person name="Farina A."/>
            <person name="Faro S."/>
            <person name="Ferguson D."/>
            <person name="Fisher S."/>
            <person name="Foley C.D."/>
            <person name="Franke A."/>
            <person name="Friedrich D."/>
            <person name="Gadbois L."/>
            <person name="Gearin G."/>
            <person name="Gearin C.R."/>
            <person name="Giannoukos G."/>
            <person name="Goode T."/>
            <person name="Graham J."/>
            <person name="Grandbois E."/>
            <person name="Grewal S."/>
            <person name="Gyaltsen K."/>
            <person name="Hafez N."/>
            <person name="Hagos B."/>
            <person name="Hall J."/>
            <person name="Henson C."/>
            <person name="Hollinger A."/>
            <person name="Honan T."/>
            <person name="Huard M.D."/>
            <person name="Hughes L."/>
            <person name="Hurhula B."/>
            <person name="Husby M.E."/>
            <person name="Kamat A."/>
            <person name="Kanga B."/>
            <person name="Kashin S."/>
            <person name="Khazanovich D."/>
            <person name="Kisner P."/>
            <person name="Lance K."/>
            <person name="Lara M."/>
            <person name="Lee W."/>
            <person name="Lennon N."/>
            <person name="Letendre F."/>
            <person name="LeVine R."/>
            <person name="Lipovsky A."/>
            <person name="Liu X."/>
            <person name="Liu J."/>
            <person name="Liu S."/>
            <person name="Lokyitsang T."/>
            <person name="Lokyitsang Y."/>
            <person name="Lubonja R."/>
            <person name="Lui A."/>
            <person name="MacDonald P."/>
            <person name="Magnisalis V."/>
            <person name="Maru K."/>
            <person name="Matthews C."/>
            <person name="McCusker W."/>
            <person name="McDonough S."/>
            <person name="Mehta T."/>
            <person name="Meldrim J."/>
            <person name="Meneus L."/>
            <person name="Mihai O."/>
            <person name="Mihalev A."/>
            <person name="Mihova T."/>
            <person name="Mittelman R."/>
            <person name="Mlenga V."/>
            <person name="Montmayeur A."/>
            <person name="Mulrain L."/>
            <person name="Navidi A."/>
            <person name="Naylor J."/>
            <person name="Negash T."/>
            <person name="Nguyen T."/>
            <person name="Nguyen N."/>
            <person name="Nicol R."/>
            <person name="Norbu C."/>
            <person name="Norbu N."/>
            <person name="Novod N."/>
            <person name="O'Neill B."/>
            <person name="Osman S."/>
            <person name="Markiewicz E."/>
            <person name="Oyono O.L."/>
            <person name="Patti C."/>
            <person name="Phunkhang P."/>
            <person name="Pierre F."/>
            <person name="Priest M."/>
            <person name="Raghuraman S."/>
            <person name="Rege F."/>
            <person name="Reyes R."/>
            <person name="Rise C."/>
            <person name="Rogov P."/>
            <person name="Ross K."/>
            <person name="Ryan E."/>
            <person name="Settipalli S."/>
            <person name="Shea T."/>
            <person name="Sherpa N."/>
            <person name="Shi L."/>
            <person name="Shih D."/>
            <person name="Sparrow T."/>
            <person name="Spaulding J."/>
            <person name="Stalker J."/>
            <person name="Stange-Thomann N."/>
            <person name="Stavropoulos S."/>
            <person name="Stone C."/>
            <person name="Strader C."/>
            <person name="Tesfaye S."/>
            <person name="Thomson T."/>
            <person name="Thoulutsang Y."/>
            <person name="Thoulutsang D."/>
            <person name="Topham K."/>
            <person name="Topping I."/>
            <person name="Tsamla T."/>
            <person name="Vassiliev H."/>
            <person name="Vo A."/>
            <person name="Wangchuk T."/>
            <person name="Wangdi T."/>
            <person name="Weiand M."/>
            <person name="Wilkinson J."/>
            <person name="Wilson A."/>
            <person name="Yadav S."/>
            <person name="Young G."/>
            <person name="Yu Q."/>
            <person name="Zembek L."/>
            <person name="Zhong D."/>
            <person name="Zimmer A."/>
            <person name="Zwirko Z."/>
            <person name="Jaffe D.B."/>
            <person name="Alvarez P."/>
            <person name="Brockman W."/>
            <person name="Butler J."/>
            <person name="Chin C."/>
            <person name="Gnerre S."/>
            <person name="Grabherr M."/>
            <person name="Kleber M."/>
            <person name="Mauceli E."/>
            <person name="MacCallum I."/>
        </authorList>
    </citation>
    <scope>NUCLEOTIDE SEQUENCE [LARGE SCALE GENOMIC DNA]</scope>
    <source>
        <strain evidence="2">MSH-3 / Tucson 14011-0111.49</strain>
    </source>
</reference>
<gene>
    <name evidence="1" type="primary">Dper\GL25103</name>
    <name evidence="1" type="ORF">Dper_GL25103</name>
</gene>
<organism evidence="2">
    <name type="scientific">Drosophila persimilis</name>
    <name type="common">Fruit fly</name>
    <dbReference type="NCBI Taxonomy" id="7234"/>
    <lineage>
        <taxon>Eukaryota</taxon>
        <taxon>Metazoa</taxon>
        <taxon>Ecdysozoa</taxon>
        <taxon>Arthropoda</taxon>
        <taxon>Hexapoda</taxon>
        <taxon>Insecta</taxon>
        <taxon>Pterygota</taxon>
        <taxon>Neoptera</taxon>
        <taxon>Endopterygota</taxon>
        <taxon>Diptera</taxon>
        <taxon>Brachycera</taxon>
        <taxon>Muscomorpha</taxon>
        <taxon>Ephydroidea</taxon>
        <taxon>Drosophilidae</taxon>
        <taxon>Drosophila</taxon>
        <taxon>Sophophora</taxon>
    </lineage>
</organism>
<protein>
    <submittedName>
        <fullName evidence="1">GL25103</fullName>
    </submittedName>
</protein>
<name>B4GU70_DROPE</name>
<dbReference type="EMBL" id="CH479191">
    <property type="protein sequence ID" value="EDW26153.1"/>
    <property type="molecule type" value="Genomic_DNA"/>
</dbReference>